<dbReference type="PANTHER" id="PTHR42951">
    <property type="entry name" value="METALLO-BETA-LACTAMASE DOMAIN-CONTAINING"/>
    <property type="match status" value="1"/>
</dbReference>
<dbReference type="AlphaFoldDB" id="A0A6J6WG74"/>
<protein>
    <submittedName>
        <fullName evidence="2">Unannotated protein</fullName>
    </submittedName>
</protein>
<dbReference type="EMBL" id="CAEZZU010000121">
    <property type="protein sequence ID" value="CAB4781157.1"/>
    <property type="molecule type" value="Genomic_DNA"/>
</dbReference>
<dbReference type="Gene3D" id="3.60.15.10">
    <property type="entry name" value="Ribonuclease Z/Hydroxyacylglutathione hydrolase-like"/>
    <property type="match status" value="1"/>
</dbReference>
<dbReference type="SMART" id="SM00849">
    <property type="entry name" value="Lactamase_B"/>
    <property type="match status" value="1"/>
</dbReference>
<sequence>MASDSPTLTLHEIADGVMVWLQPGGESGVSNAGVVVDDDGLTVIDTLMVPEQWQPFAAAVNGLGLPVRRVVLTHAHIDHVGGTSAFRNAMVLASSVTGDLLDQEMPISAYKAFMPAFTRGFDELEAIGTRPVSHVIDEPAMVTPRIEVIPAAGHTAGDVMVLVEDADVLFAGDICFFGVTPLAFQGDVATWAEVLEIAVDLAETIVPGHGPIGGADDVRALQNYLRACIAADGDPAAIGAGPWDSWLERAERDAINVERAKMLASGESPGTIPPTMLKALGF</sequence>
<dbReference type="CDD" id="cd16282">
    <property type="entry name" value="metallo-hydrolase-like_MBL-fold"/>
    <property type="match status" value="1"/>
</dbReference>
<dbReference type="SUPFAM" id="SSF56281">
    <property type="entry name" value="Metallo-hydrolase/oxidoreductase"/>
    <property type="match status" value="1"/>
</dbReference>
<proteinExistence type="predicted"/>
<evidence type="ECO:0000313" key="2">
    <source>
        <dbReference type="EMBL" id="CAB4781157.1"/>
    </source>
</evidence>
<name>A0A6J6WG74_9ZZZZ</name>
<evidence type="ECO:0000259" key="1">
    <source>
        <dbReference type="SMART" id="SM00849"/>
    </source>
</evidence>
<dbReference type="InterPro" id="IPR050855">
    <property type="entry name" value="NDM-1-like"/>
</dbReference>
<accession>A0A6J6WG74</accession>
<feature type="domain" description="Metallo-beta-lactamase" evidence="1">
    <location>
        <begin position="29"/>
        <end position="209"/>
    </location>
</feature>
<reference evidence="2" key="1">
    <citation type="submission" date="2020-05" db="EMBL/GenBank/DDBJ databases">
        <authorList>
            <person name="Chiriac C."/>
            <person name="Salcher M."/>
            <person name="Ghai R."/>
            <person name="Kavagutti S V."/>
        </authorList>
    </citation>
    <scope>NUCLEOTIDE SEQUENCE</scope>
</reference>
<dbReference type="Pfam" id="PF00753">
    <property type="entry name" value="Lactamase_B"/>
    <property type="match status" value="1"/>
</dbReference>
<gene>
    <name evidence="2" type="ORF">UFOPK2925_00865</name>
</gene>
<dbReference type="InterPro" id="IPR036866">
    <property type="entry name" value="RibonucZ/Hydroxyglut_hydro"/>
</dbReference>
<dbReference type="InterPro" id="IPR001279">
    <property type="entry name" value="Metallo-B-lactamas"/>
</dbReference>
<organism evidence="2">
    <name type="scientific">freshwater metagenome</name>
    <dbReference type="NCBI Taxonomy" id="449393"/>
    <lineage>
        <taxon>unclassified sequences</taxon>
        <taxon>metagenomes</taxon>
        <taxon>ecological metagenomes</taxon>
    </lineage>
</organism>
<dbReference type="PANTHER" id="PTHR42951:SF4">
    <property type="entry name" value="ACYL-COENZYME A THIOESTERASE MBLAC2"/>
    <property type="match status" value="1"/>
</dbReference>